<dbReference type="GO" id="GO:0042956">
    <property type="term" value="P:maltodextrin transmembrane transport"/>
    <property type="evidence" value="ECO:0007669"/>
    <property type="project" value="TreeGrafter"/>
</dbReference>
<dbReference type="SUPFAM" id="SSF53850">
    <property type="entry name" value="Periplasmic binding protein-like II"/>
    <property type="match status" value="1"/>
</dbReference>
<evidence type="ECO:0000256" key="3">
    <source>
        <dbReference type="ARBA" id="ARBA00022729"/>
    </source>
</evidence>
<evidence type="ECO:0000313" key="6">
    <source>
        <dbReference type="Proteomes" id="UP000198520"/>
    </source>
</evidence>
<proteinExistence type="inferred from homology"/>
<sequence length="447" mass="48239">MRTTTTLRTRRRLALSAAALSAALALTACGGGSTPEDIASSANNPGGSGEFDGTYDGPAVELAYWNGFTGGDGPFMTELVEKFNAEHENITVVPNTIQWADFYQRVPAAVNAGEGPDVGVMHFDQLSTNAARNVIVPLDDVAETLDLSADDFTEEVWNAGIYQDQRYGIPLDVHSLAMYYNVDHFEEAGITEAPTDLESFTAALDALQEAGHETPFWMPTLWPAHLMFLSLTWQNGGEPYAADGASASFGSPEAVEALAWQRSIVEDGYSPANIAIDSQYVAFKNGENSITWDGIWQINDLEATDMNWGMAPIPTIFDEQRVWASSHQFFMTKQATGDPNKFEAAQVFLAWMSEQSGDWAGAGMIPARQSVRDSGAMDGMPQESIAALIEDMRFVPNFPGLGTVTSEAMEPAVSEVILGNAEAEAALGSAQEKATELMKNNLEQFGG</sequence>
<keyword evidence="2" id="KW-0813">Transport</keyword>
<protein>
    <submittedName>
        <fullName evidence="5">Multiple sugar transport system substrate-binding protein</fullName>
    </submittedName>
</protein>
<evidence type="ECO:0000313" key="5">
    <source>
        <dbReference type="EMBL" id="SFF21709.1"/>
    </source>
</evidence>
<dbReference type="InterPro" id="IPR006311">
    <property type="entry name" value="TAT_signal"/>
</dbReference>
<keyword evidence="5" id="KW-0762">Sugar transport</keyword>
<dbReference type="Gene3D" id="3.40.190.10">
    <property type="entry name" value="Periplasmic binding protein-like II"/>
    <property type="match status" value="1"/>
</dbReference>
<dbReference type="InterPro" id="IPR006059">
    <property type="entry name" value="SBP"/>
</dbReference>
<dbReference type="PANTHER" id="PTHR30061:SF50">
    <property type="entry name" value="MALTOSE_MALTODEXTRIN-BINDING PERIPLASMIC PROTEIN"/>
    <property type="match status" value="1"/>
</dbReference>
<dbReference type="GO" id="GO:0015768">
    <property type="term" value="P:maltose transport"/>
    <property type="evidence" value="ECO:0007669"/>
    <property type="project" value="TreeGrafter"/>
</dbReference>
<organism evidence="5 6">
    <name type="scientific">Flavimobilis marinus</name>
    <dbReference type="NCBI Taxonomy" id="285351"/>
    <lineage>
        <taxon>Bacteria</taxon>
        <taxon>Bacillati</taxon>
        <taxon>Actinomycetota</taxon>
        <taxon>Actinomycetes</taxon>
        <taxon>Micrococcales</taxon>
        <taxon>Jonesiaceae</taxon>
        <taxon>Flavimobilis</taxon>
    </lineage>
</organism>
<evidence type="ECO:0000256" key="2">
    <source>
        <dbReference type="ARBA" id="ARBA00022448"/>
    </source>
</evidence>
<dbReference type="PROSITE" id="PS51257">
    <property type="entry name" value="PROKAR_LIPOPROTEIN"/>
    <property type="match status" value="1"/>
</dbReference>
<keyword evidence="6" id="KW-1185">Reference proteome</keyword>
<dbReference type="RefSeq" id="WP_143073176.1">
    <property type="nucleotide sequence ID" value="NZ_BNAN01000003.1"/>
</dbReference>
<dbReference type="EMBL" id="FONZ01000003">
    <property type="protein sequence ID" value="SFF21709.1"/>
    <property type="molecule type" value="Genomic_DNA"/>
</dbReference>
<dbReference type="CDD" id="cd14748">
    <property type="entry name" value="PBP2_UgpB"/>
    <property type="match status" value="1"/>
</dbReference>
<feature type="signal peptide" evidence="4">
    <location>
        <begin position="1"/>
        <end position="30"/>
    </location>
</feature>
<accession>A0A1I2GX99</accession>
<dbReference type="GO" id="GO:0055052">
    <property type="term" value="C:ATP-binding cassette (ABC) transporter complex, substrate-binding subunit-containing"/>
    <property type="evidence" value="ECO:0007669"/>
    <property type="project" value="TreeGrafter"/>
</dbReference>
<evidence type="ECO:0000256" key="1">
    <source>
        <dbReference type="ARBA" id="ARBA00008520"/>
    </source>
</evidence>
<dbReference type="STRING" id="285351.SAMN04488035_2028"/>
<comment type="similarity">
    <text evidence="1">Belongs to the bacterial solute-binding protein 1 family.</text>
</comment>
<dbReference type="GO" id="GO:1901982">
    <property type="term" value="F:maltose binding"/>
    <property type="evidence" value="ECO:0007669"/>
    <property type="project" value="TreeGrafter"/>
</dbReference>
<dbReference type="PROSITE" id="PS51318">
    <property type="entry name" value="TAT"/>
    <property type="match status" value="1"/>
</dbReference>
<evidence type="ECO:0000256" key="4">
    <source>
        <dbReference type="SAM" id="SignalP"/>
    </source>
</evidence>
<name>A0A1I2GX99_9MICO</name>
<dbReference type="Proteomes" id="UP000198520">
    <property type="component" value="Unassembled WGS sequence"/>
</dbReference>
<feature type="chain" id="PRO_5038444091" evidence="4">
    <location>
        <begin position="31"/>
        <end position="447"/>
    </location>
</feature>
<keyword evidence="3 4" id="KW-0732">Signal</keyword>
<reference evidence="6" key="1">
    <citation type="submission" date="2016-10" db="EMBL/GenBank/DDBJ databases">
        <authorList>
            <person name="Varghese N."/>
            <person name="Submissions S."/>
        </authorList>
    </citation>
    <scope>NUCLEOTIDE SEQUENCE [LARGE SCALE GENOMIC DNA]</scope>
    <source>
        <strain evidence="6">DSM 19083</strain>
    </source>
</reference>
<dbReference type="PANTHER" id="PTHR30061">
    <property type="entry name" value="MALTOSE-BINDING PERIPLASMIC PROTEIN"/>
    <property type="match status" value="1"/>
</dbReference>
<dbReference type="AlphaFoldDB" id="A0A1I2GX99"/>
<dbReference type="OrthoDB" id="9780991at2"/>
<dbReference type="Pfam" id="PF13416">
    <property type="entry name" value="SBP_bac_8"/>
    <property type="match status" value="1"/>
</dbReference>
<gene>
    <name evidence="5" type="ORF">SAMN04488035_2028</name>
</gene>